<comment type="caution">
    <text evidence="8">The sequence shown here is derived from an EMBL/GenBank/DDBJ whole genome shotgun (WGS) entry which is preliminary data.</text>
</comment>
<evidence type="ECO:0000256" key="5">
    <source>
        <dbReference type="PIRSR" id="PIRSR606710-2"/>
    </source>
</evidence>
<dbReference type="InterPro" id="IPR051795">
    <property type="entry name" value="Glycosyl_Hydrlase_43"/>
</dbReference>
<dbReference type="PROSITE" id="PS51318">
    <property type="entry name" value="TAT"/>
    <property type="match status" value="1"/>
</dbReference>
<dbReference type="PATRIC" id="fig|1096930.3.peg.154"/>
<evidence type="ECO:0000313" key="9">
    <source>
        <dbReference type="Proteomes" id="UP000015527"/>
    </source>
</evidence>
<dbReference type="Gene3D" id="2.115.10.20">
    <property type="entry name" value="Glycosyl hydrolase domain, family 43"/>
    <property type="match status" value="1"/>
</dbReference>
<dbReference type="InterPro" id="IPR013320">
    <property type="entry name" value="ConA-like_dom_sf"/>
</dbReference>
<dbReference type="GO" id="GO:0004553">
    <property type="term" value="F:hydrolase activity, hydrolyzing O-glycosyl compounds"/>
    <property type="evidence" value="ECO:0007669"/>
    <property type="project" value="InterPro"/>
</dbReference>
<evidence type="ECO:0000256" key="3">
    <source>
        <dbReference type="ARBA" id="ARBA00023295"/>
    </source>
</evidence>
<dbReference type="AlphaFoldDB" id="T0I2T0"/>
<dbReference type="Gene3D" id="2.60.120.200">
    <property type="match status" value="1"/>
</dbReference>
<dbReference type="SUPFAM" id="SSF49899">
    <property type="entry name" value="Concanavalin A-like lectins/glucanases"/>
    <property type="match status" value="1"/>
</dbReference>
<feature type="site" description="Important for catalytic activity, responsible for pKa modulation of the active site Glu and correct orientation of both the proton donor and substrate" evidence="5">
    <location>
        <position position="169"/>
    </location>
</feature>
<protein>
    <recommendedName>
        <fullName evidence="10">Xylan 1,4-beta-xylosidase</fullName>
    </recommendedName>
</protein>
<dbReference type="InterPro" id="IPR006311">
    <property type="entry name" value="TAT_signal"/>
</dbReference>
<evidence type="ECO:0008006" key="10">
    <source>
        <dbReference type="Google" id="ProtNLM"/>
    </source>
</evidence>
<proteinExistence type="inferred from homology"/>
<dbReference type="eggNOG" id="COG3507">
    <property type="taxonomic scope" value="Bacteria"/>
</dbReference>
<organism evidence="8 9">
    <name type="scientific">Novosphingobium lindaniclasticum LE124</name>
    <dbReference type="NCBI Taxonomy" id="1096930"/>
    <lineage>
        <taxon>Bacteria</taxon>
        <taxon>Pseudomonadati</taxon>
        <taxon>Pseudomonadota</taxon>
        <taxon>Alphaproteobacteria</taxon>
        <taxon>Sphingomonadales</taxon>
        <taxon>Sphingomonadaceae</taxon>
        <taxon>Novosphingobium</taxon>
    </lineage>
</organism>
<feature type="region of interest" description="Disordered" evidence="7">
    <location>
        <begin position="26"/>
        <end position="51"/>
    </location>
</feature>
<reference evidence="8 9" key="1">
    <citation type="journal article" date="2013" name="Genome Announc.">
        <title>Genome Sequence of Novosphingobium lindaniclasticum LE124T, Isolated from a Hexachlorocyclohexane Dumpsite.</title>
        <authorList>
            <person name="Saxena A."/>
            <person name="Nayyar N."/>
            <person name="Sangwan N."/>
            <person name="Kumari R."/>
            <person name="Khurana J.P."/>
            <person name="Lal R."/>
        </authorList>
    </citation>
    <scope>NUCLEOTIDE SEQUENCE [LARGE SCALE GENOMIC DNA]</scope>
    <source>
        <strain evidence="8 9">LE124</strain>
    </source>
</reference>
<dbReference type="SUPFAM" id="SSF75005">
    <property type="entry name" value="Arabinanase/levansucrase/invertase"/>
    <property type="match status" value="1"/>
</dbReference>
<evidence type="ECO:0000256" key="2">
    <source>
        <dbReference type="ARBA" id="ARBA00022801"/>
    </source>
</evidence>
<dbReference type="PANTHER" id="PTHR42812">
    <property type="entry name" value="BETA-XYLOSIDASE"/>
    <property type="match status" value="1"/>
</dbReference>
<dbReference type="Pfam" id="PF04616">
    <property type="entry name" value="Glyco_hydro_43"/>
    <property type="match status" value="1"/>
</dbReference>
<dbReference type="PANTHER" id="PTHR42812:SF2">
    <property type="entry name" value="XYLOSIDASE_ARABINOSIDASE"/>
    <property type="match status" value="1"/>
</dbReference>
<keyword evidence="9" id="KW-1185">Reference proteome</keyword>
<keyword evidence="3 6" id="KW-0326">Glycosidase</keyword>
<evidence type="ECO:0000256" key="1">
    <source>
        <dbReference type="ARBA" id="ARBA00009865"/>
    </source>
</evidence>
<comment type="similarity">
    <text evidence="1 6">Belongs to the glycosyl hydrolase 43 family.</text>
</comment>
<accession>T0I2T0</accession>
<dbReference type="InterPro" id="IPR006710">
    <property type="entry name" value="Glyco_hydro_43"/>
</dbReference>
<evidence type="ECO:0000256" key="7">
    <source>
        <dbReference type="SAM" id="MobiDB-lite"/>
    </source>
</evidence>
<evidence type="ECO:0000256" key="4">
    <source>
        <dbReference type="PIRSR" id="PIRSR606710-1"/>
    </source>
</evidence>
<name>T0I2T0_9SPHN</name>
<feature type="active site" description="Proton acceptor" evidence="4">
    <location>
        <position position="63"/>
    </location>
</feature>
<dbReference type="CDD" id="cd09002">
    <property type="entry name" value="GH43_XYL-like"/>
    <property type="match status" value="1"/>
</dbReference>
<dbReference type="EMBL" id="ATHL01000007">
    <property type="protein sequence ID" value="EQB19637.1"/>
    <property type="molecule type" value="Genomic_DNA"/>
</dbReference>
<dbReference type="InterPro" id="IPR023296">
    <property type="entry name" value="Glyco_hydro_beta-prop_sf"/>
</dbReference>
<keyword evidence="2 6" id="KW-0378">Hydrolase</keyword>
<dbReference type="RefSeq" id="WP_021232150.1">
    <property type="nucleotide sequence ID" value="NZ_ATHL01000007.1"/>
</dbReference>
<dbReference type="GO" id="GO:0005975">
    <property type="term" value="P:carbohydrate metabolic process"/>
    <property type="evidence" value="ECO:0007669"/>
    <property type="project" value="InterPro"/>
</dbReference>
<sequence>MIGRRDALRLGALTGLGAGLSAPSLALPAPRTGTPAQGVEGQRRADRGDGTYVNPILAGDFPDPTILKDGEDYYLTHSSFEAAPGLLIWHSRDLVNWLPIGPALDKPLGTVFAVDLVKYRGRYYIYIPFMKAPWSQGLKSFANIYVIHADDMRGPWSDPIDLGIGGLIDPGHVVGEDGKPYLFLSGVNRVRLTDDGLATDGPVEKVYDGWKYPDDWVTEAYSLEGPKLLRRDGWFYLVTAVGGTAGPPTGHMVTVARSRSVNGPWQDCPHNPVIRTVNPADTWLSRGHATFVEGPAGDWWAVYHGYENGFYTLGRQTLLEPIQWDKDGWPRAMGADLARPLPKPAGGKAQPSGTVHGMPWSDNFACPSLGKRWRFYNQAPDESARAVAGGGTLTLAAKGRGPQDASPLTHLVGDRAYECTVSLELEGGAEAGLLLFFNDRLFLGMGYDGARMVSYRGGKPSYWQEPVTRGSRIDLRIVNDRQIVTMYHRVPGGDWIRHAVRSEVSGYHANTMDDLASLRPALFASGKGMARFRDYRYRALREG</sequence>
<gene>
    <name evidence="8" type="ORF">L284_00765</name>
</gene>
<dbReference type="Proteomes" id="UP000015527">
    <property type="component" value="Unassembled WGS sequence"/>
</dbReference>
<feature type="active site" description="Proton donor" evidence="4">
    <location>
        <position position="224"/>
    </location>
</feature>
<evidence type="ECO:0000313" key="8">
    <source>
        <dbReference type="EMBL" id="EQB19637.1"/>
    </source>
</evidence>
<evidence type="ECO:0000256" key="6">
    <source>
        <dbReference type="RuleBase" id="RU361187"/>
    </source>
</evidence>
<dbReference type="OrthoDB" id="9801455at2"/>